<feature type="domain" description="D-alanyl-D-alanine carboxypeptidase-like core" evidence="1">
    <location>
        <begin position="3"/>
        <end position="74"/>
    </location>
</feature>
<reference evidence="2 3" key="1">
    <citation type="submission" date="2020-08" db="EMBL/GenBank/DDBJ databases">
        <title>Genome public.</title>
        <authorList>
            <person name="Liu C."/>
            <person name="Sun Q."/>
        </authorList>
    </citation>
    <scope>NUCLEOTIDE SEQUENCE [LARGE SCALE GENOMIC DNA]</scope>
    <source>
        <strain evidence="2 3">NSJ-6</strain>
    </source>
</reference>
<accession>A0ABR7DCA3</accession>
<dbReference type="Proteomes" id="UP000596929">
    <property type="component" value="Unassembled WGS sequence"/>
</dbReference>
<dbReference type="RefSeq" id="WP_186860052.1">
    <property type="nucleotide sequence ID" value="NZ_JACOOO010000016.1"/>
</dbReference>
<dbReference type="InterPro" id="IPR052179">
    <property type="entry name" value="DD-CPase-like"/>
</dbReference>
<dbReference type="InterPro" id="IPR009045">
    <property type="entry name" value="Zn_M74/Hedgehog-like"/>
</dbReference>
<dbReference type="PANTHER" id="PTHR34385">
    <property type="entry name" value="D-ALANYL-D-ALANINE CARBOXYPEPTIDASE"/>
    <property type="match status" value="1"/>
</dbReference>
<evidence type="ECO:0000313" key="2">
    <source>
        <dbReference type="EMBL" id="MBC5628987.1"/>
    </source>
</evidence>
<dbReference type="SUPFAM" id="SSF55166">
    <property type="entry name" value="Hedgehog/DD-peptidase"/>
    <property type="match status" value="1"/>
</dbReference>
<dbReference type="InterPro" id="IPR003709">
    <property type="entry name" value="VanY-like_core_dom"/>
</dbReference>
<dbReference type="EMBL" id="JACOOO010000016">
    <property type="protein sequence ID" value="MBC5628987.1"/>
    <property type="molecule type" value="Genomic_DNA"/>
</dbReference>
<organism evidence="2 3">
    <name type="scientific">Clostridium hominis</name>
    <dbReference type="NCBI Taxonomy" id="2763036"/>
    <lineage>
        <taxon>Bacteria</taxon>
        <taxon>Bacillati</taxon>
        <taxon>Bacillota</taxon>
        <taxon>Clostridia</taxon>
        <taxon>Eubacteriales</taxon>
        <taxon>Clostridiaceae</taxon>
        <taxon>Clostridium</taxon>
    </lineage>
</organism>
<dbReference type="Pfam" id="PF02557">
    <property type="entry name" value="VanY"/>
    <property type="match status" value="1"/>
</dbReference>
<name>A0ABR7DCA3_9CLOT</name>
<evidence type="ECO:0000259" key="1">
    <source>
        <dbReference type="Pfam" id="PF02557"/>
    </source>
</evidence>
<evidence type="ECO:0000313" key="3">
    <source>
        <dbReference type="Proteomes" id="UP000596929"/>
    </source>
</evidence>
<comment type="caution">
    <text evidence="2">The sequence shown here is derived from an EMBL/GenBank/DDBJ whole genome shotgun (WGS) entry which is preliminary data.</text>
</comment>
<gene>
    <name evidence="2" type="ORF">H8S20_08790</name>
</gene>
<proteinExistence type="predicted"/>
<sequence length="94" mass="10799">MSLAESLVARPGFSEHETGLALDINLDAGGNNEDIYHWLANNSYKYGFVIRYPEGETYITGIQHEPWHIRYVGKEAAKVIFNESLCLEEYLKKY</sequence>
<dbReference type="PANTHER" id="PTHR34385:SF1">
    <property type="entry name" value="PEPTIDOGLYCAN L-ALANYL-D-GLUTAMATE ENDOPEPTIDASE CWLK"/>
    <property type="match status" value="1"/>
</dbReference>
<dbReference type="CDD" id="cd14852">
    <property type="entry name" value="LD-carboxypeptidase"/>
    <property type="match status" value="1"/>
</dbReference>
<protein>
    <submittedName>
        <fullName evidence="2">M15 family metallopeptidase</fullName>
    </submittedName>
</protein>
<dbReference type="InterPro" id="IPR058193">
    <property type="entry name" value="VanY/YodJ_core_dom"/>
</dbReference>
<keyword evidence="3" id="KW-1185">Reference proteome</keyword>
<dbReference type="Gene3D" id="3.30.1380.10">
    <property type="match status" value="1"/>
</dbReference>